<dbReference type="InterPro" id="IPR001714">
    <property type="entry name" value="Pept_M24_MAP"/>
</dbReference>
<dbReference type="GO" id="GO:0005829">
    <property type="term" value="C:cytosol"/>
    <property type="evidence" value="ECO:0007669"/>
    <property type="project" value="TreeGrafter"/>
</dbReference>
<keyword evidence="3 6" id="KW-0645">Protease</keyword>
<dbReference type="EC" id="3.4.11.18" evidence="6"/>
<comment type="function">
    <text evidence="1">Removes the N-terminal methionine from nascent proteins. The N-terminal methionine is often cleaved when the second residue in the primary sequence is small and uncharged (Met-Ala-, Cys, Gly, Pro, Ser, Thr, or Val). Requires deformylation of the N(alpha)-formylated initiator methionine before it can be hydrolyzed.</text>
</comment>
<name>A0A2H0NAD7_9BACT</name>
<accession>A0A2H0NAD7</accession>
<comment type="caution">
    <text evidence="8">The sequence shown here is derived from an EMBL/GenBank/DDBJ whole genome shotgun (WGS) entry which is preliminary data.</text>
</comment>
<feature type="domain" description="Peptidase M24" evidence="7">
    <location>
        <begin position="11"/>
        <end position="184"/>
    </location>
</feature>
<feature type="non-terminal residue" evidence="8">
    <location>
        <position position="185"/>
    </location>
</feature>
<dbReference type="InterPro" id="IPR036005">
    <property type="entry name" value="Creatinase/aminopeptidase-like"/>
</dbReference>
<evidence type="ECO:0000256" key="5">
    <source>
        <dbReference type="ARBA" id="ARBA00022801"/>
    </source>
</evidence>
<dbReference type="SUPFAM" id="SSF55920">
    <property type="entry name" value="Creatinase/aminopeptidase"/>
    <property type="match status" value="1"/>
</dbReference>
<evidence type="ECO:0000313" key="9">
    <source>
        <dbReference type="Proteomes" id="UP000229893"/>
    </source>
</evidence>
<keyword evidence="2 6" id="KW-0031">Aminopeptidase</keyword>
<comment type="catalytic activity">
    <reaction evidence="6">
        <text>Release of N-terminal amino acids, preferentially methionine, from peptides and arylamides.</text>
        <dbReference type="EC" id="3.4.11.18"/>
    </reaction>
</comment>
<comment type="similarity">
    <text evidence="6">Belongs to the peptidase M24A family.</text>
</comment>
<dbReference type="PRINTS" id="PR00599">
    <property type="entry name" value="MAPEPTIDASE"/>
</dbReference>
<dbReference type="InterPro" id="IPR002467">
    <property type="entry name" value="Pept_M24A_MAP1"/>
</dbReference>
<reference evidence="8 9" key="1">
    <citation type="submission" date="2017-09" db="EMBL/GenBank/DDBJ databases">
        <title>Depth-based differentiation of microbial function through sediment-hosted aquifers and enrichment of novel symbionts in the deep terrestrial subsurface.</title>
        <authorList>
            <person name="Probst A.J."/>
            <person name="Ladd B."/>
            <person name="Jarett J.K."/>
            <person name="Geller-Mcgrath D.E."/>
            <person name="Sieber C.M."/>
            <person name="Emerson J.B."/>
            <person name="Anantharaman K."/>
            <person name="Thomas B.C."/>
            <person name="Malmstrom R."/>
            <person name="Stieglmeier M."/>
            <person name="Klingl A."/>
            <person name="Woyke T."/>
            <person name="Ryan C.M."/>
            <person name="Banfield J.F."/>
        </authorList>
    </citation>
    <scope>NUCLEOTIDE SEQUENCE [LARGE SCALE GENOMIC DNA]</scope>
    <source>
        <strain evidence="8">CG11_big_fil_rev_8_21_14_0_20_35_14</strain>
    </source>
</reference>
<dbReference type="GO" id="GO:0070006">
    <property type="term" value="F:metalloaminopeptidase activity"/>
    <property type="evidence" value="ECO:0007669"/>
    <property type="project" value="InterPro"/>
</dbReference>
<proteinExistence type="inferred from homology"/>
<evidence type="ECO:0000256" key="4">
    <source>
        <dbReference type="ARBA" id="ARBA00022723"/>
    </source>
</evidence>
<evidence type="ECO:0000256" key="6">
    <source>
        <dbReference type="RuleBase" id="RU003653"/>
    </source>
</evidence>
<sequence>MGIKTNDEIAIMRMGGRILADTLEKVSQYIKPNITLKELDQIAQEYIESKNAQPSFLGYSPEGASFPYRASICASVNDSVVHGIPNGYKLKDGDIITIDLGVYFKGYHTDSAKTFIVGTGSKEARHLLETTEAALYLGIQKAKAGHTLGDIGYAIESYAKKNKIKVIEGLTGHGIGRNLHELPTV</sequence>
<evidence type="ECO:0000256" key="2">
    <source>
        <dbReference type="ARBA" id="ARBA00022438"/>
    </source>
</evidence>
<dbReference type="GO" id="GO:0004239">
    <property type="term" value="F:initiator methionyl aminopeptidase activity"/>
    <property type="evidence" value="ECO:0007669"/>
    <property type="project" value="UniProtKB-EC"/>
</dbReference>
<dbReference type="EMBL" id="PCWO01000015">
    <property type="protein sequence ID" value="PIR05095.1"/>
    <property type="molecule type" value="Genomic_DNA"/>
</dbReference>
<dbReference type="GO" id="GO:0006508">
    <property type="term" value="P:proteolysis"/>
    <property type="evidence" value="ECO:0007669"/>
    <property type="project" value="UniProtKB-KW"/>
</dbReference>
<dbReference type="NCBIfam" id="TIGR00500">
    <property type="entry name" value="met_pdase_I"/>
    <property type="match status" value="1"/>
</dbReference>
<gene>
    <name evidence="8" type="primary">map</name>
    <name evidence="8" type="ORF">COV57_01045</name>
</gene>
<comment type="cofactor">
    <cofactor evidence="6">
        <name>Co(2+)</name>
        <dbReference type="ChEBI" id="CHEBI:48828"/>
    </cofactor>
    <cofactor evidence="6">
        <name>Zn(2+)</name>
        <dbReference type="ChEBI" id="CHEBI:29105"/>
    </cofactor>
    <cofactor evidence="6">
        <name>Mn(2+)</name>
        <dbReference type="ChEBI" id="CHEBI:29035"/>
    </cofactor>
    <cofactor evidence="6">
        <name>Fe(2+)</name>
        <dbReference type="ChEBI" id="CHEBI:29033"/>
    </cofactor>
    <text evidence="6">Binds 2 divalent metal cations per subunit. Has a high-affinity and a low affinity metal-binding site. The true nature of the physiological cofactor is under debate. The enzyme is active with cobalt, zinc, manganese or divalent iron ions.</text>
</comment>
<evidence type="ECO:0000256" key="3">
    <source>
        <dbReference type="ARBA" id="ARBA00022670"/>
    </source>
</evidence>
<evidence type="ECO:0000259" key="7">
    <source>
        <dbReference type="Pfam" id="PF00557"/>
    </source>
</evidence>
<dbReference type="PANTHER" id="PTHR43330:SF27">
    <property type="entry name" value="METHIONINE AMINOPEPTIDASE"/>
    <property type="match status" value="1"/>
</dbReference>
<dbReference type="PANTHER" id="PTHR43330">
    <property type="entry name" value="METHIONINE AMINOPEPTIDASE"/>
    <property type="match status" value="1"/>
</dbReference>
<evidence type="ECO:0000256" key="1">
    <source>
        <dbReference type="ARBA" id="ARBA00002521"/>
    </source>
</evidence>
<keyword evidence="4 6" id="KW-0479">Metal-binding</keyword>
<organism evidence="8 9">
    <name type="scientific">Candidatus Liptonbacteria bacterium CG11_big_fil_rev_8_21_14_0_20_35_14</name>
    <dbReference type="NCBI Taxonomy" id="1974634"/>
    <lineage>
        <taxon>Bacteria</taxon>
        <taxon>Candidatus Liptoniibacteriota</taxon>
    </lineage>
</organism>
<dbReference type="AlphaFoldDB" id="A0A2H0NAD7"/>
<evidence type="ECO:0000313" key="8">
    <source>
        <dbReference type="EMBL" id="PIR05095.1"/>
    </source>
</evidence>
<dbReference type="GO" id="GO:0046872">
    <property type="term" value="F:metal ion binding"/>
    <property type="evidence" value="ECO:0007669"/>
    <property type="project" value="UniProtKB-KW"/>
</dbReference>
<dbReference type="Pfam" id="PF00557">
    <property type="entry name" value="Peptidase_M24"/>
    <property type="match status" value="1"/>
</dbReference>
<dbReference type="Proteomes" id="UP000229893">
    <property type="component" value="Unassembled WGS sequence"/>
</dbReference>
<keyword evidence="5" id="KW-0378">Hydrolase</keyword>
<protein>
    <recommendedName>
        <fullName evidence="6">Methionine aminopeptidase</fullName>
        <ecNumber evidence="6">3.4.11.18</ecNumber>
    </recommendedName>
</protein>
<dbReference type="Gene3D" id="3.90.230.10">
    <property type="entry name" value="Creatinase/methionine aminopeptidase superfamily"/>
    <property type="match status" value="1"/>
</dbReference>
<dbReference type="InterPro" id="IPR000994">
    <property type="entry name" value="Pept_M24"/>
</dbReference>